<comment type="caution">
    <text evidence="2">The sequence shown here is derived from an EMBL/GenBank/DDBJ whole genome shotgun (WGS) entry which is preliminary data.</text>
</comment>
<sequence>MKKTIFACTALLTMATFCSAAIPSMTHAADNSAIELMKKSAKWGLVLPNSSCVEQYQFLNAQELTITSASQKVKANYEFIPSDDSEKLPMVVFRFTADNQKADCVGNAQNLVGQTSSNYIKKESNQKILFCLDEFGKNCPVYLRPEL</sequence>
<keyword evidence="1" id="KW-0732">Signal</keyword>
<dbReference type="EMBL" id="JAVIDA010000037">
    <property type="protein sequence ID" value="MDQ9073229.1"/>
    <property type="molecule type" value="Genomic_DNA"/>
</dbReference>
<dbReference type="Proteomes" id="UP001243195">
    <property type="component" value="Unassembled WGS sequence"/>
</dbReference>
<dbReference type="RefSeq" id="WP_004870298.1">
    <property type="nucleotide sequence ID" value="NZ_BBLI01000063.1"/>
</dbReference>
<feature type="chain" id="PRO_5043319976" evidence="1">
    <location>
        <begin position="29"/>
        <end position="147"/>
    </location>
</feature>
<evidence type="ECO:0000313" key="3">
    <source>
        <dbReference type="Proteomes" id="UP001243195"/>
    </source>
</evidence>
<evidence type="ECO:0000313" key="2">
    <source>
        <dbReference type="EMBL" id="MDQ9073229.1"/>
    </source>
</evidence>
<proteinExistence type="predicted"/>
<accession>A0AAW8JL57</accession>
<dbReference type="GeneID" id="84211567"/>
<organism evidence="2 3">
    <name type="scientific">Acinetobacter gerneri</name>
    <dbReference type="NCBI Taxonomy" id="202952"/>
    <lineage>
        <taxon>Bacteria</taxon>
        <taxon>Pseudomonadati</taxon>
        <taxon>Pseudomonadota</taxon>
        <taxon>Gammaproteobacteria</taxon>
        <taxon>Moraxellales</taxon>
        <taxon>Moraxellaceae</taxon>
        <taxon>Acinetobacter</taxon>
    </lineage>
</organism>
<evidence type="ECO:0000256" key="1">
    <source>
        <dbReference type="SAM" id="SignalP"/>
    </source>
</evidence>
<dbReference type="AlphaFoldDB" id="A0AAW8JL57"/>
<gene>
    <name evidence="2" type="ORF">RFH51_17400</name>
</gene>
<protein>
    <submittedName>
        <fullName evidence="2">Uncharacterized protein</fullName>
    </submittedName>
</protein>
<reference evidence="2" key="1">
    <citation type="submission" date="2023-08" db="EMBL/GenBank/DDBJ databases">
        <title>Emergence of clinically-relevant ST2 carbapenem-resistant Acinetobacter baumannii strains in hospital sewages in Zhejiang, East of China.</title>
        <authorList>
            <person name="Kaichao C."/>
            <person name="Zhang R."/>
        </authorList>
    </citation>
    <scope>NUCLEOTIDE SEQUENCE</scope>
    <source>
        <strain evidence="2">M-SY-60</strain>
    </source>
</reference>
<feature type="signal peptide" evidence="1">
    <location>
        <begin position="1"/>
        <end position="28"/>
    </location>
</feature>
<name>A0AAW8JL57_9GAMM</name>